<keyword evidence="5" id="KW-0234">DNA repair</keyword>
<keyword evidence="6" id="KW-0539">Nucleus</keyword>
<accession>A0ABV2APP4</accession>
<dbReference type="Proteomes" id="UP001439008">
    <property type="component" value="Unassembled WGS sequence"/>
</dbReference>
<keyword evidence="4" id="KW-0233">DNA recombination</keyword>
<feature type="coiled-coil region" evidence="8">
    <location>
        <begin position="1"/>
        <end position="42"/>
    </location>
</feature>
<evidence type="ECO:0000313" key="10">
    <source>
        <dbReference type="Proteomes" id="UP001439008"/>
    </source>
</evidence>
<dbReference type="InterPro" id="IPR018574">
    <property type="entry name" value="Structure-sp_endonuc_su_Slx4"/>
</dbReference>
<evidence type="ECO:0000256" key="2">
    <source>
        <dbReference type="ARBA" id="ARBA00006661"/>
    </source>
</evidence>
<evidence type="ECO:0000256" key="7">
    <source>
        <dbReference type="ARBA" id="ARBA00029496"/>
    </source>
</evidence>
<evidence type="ECO:0000256" key="8">
    <source>
        <dbReference type="SAM" id="Coils"/>
    </source>
</evidence>
<keyword evidence="10" id="KW-1185">Reference proteome</keyword>
<keyword evidence="8" id="KW-0175">Coiled coil</keyword>
<dbReference type="EMBL" id="JBDODL010001574">
    <property type="protein sequence ID" value="MES1921635.1"/>
    <property type="molecule type" value="Genomic_DNA"/>
</dbReference>
<evidence type="ECO:0000256" key="6">
    <source>
        <dbReference type="ARBA" id="ARBA00023242"/>
    </source>
</evidence>
<organism evidence="9 10">
    <name type="scientific">Bonamia ostreae</name>
    <dbReference type="NCBI Taxonomy" id="126728"/>
    <lineage>
        <taxon>Eukaryota</taxon>
        <taxon>Sar</taxon>
        <taxon>Rhizaria</taxon>
        <taxon>Endomyxa</taxon>
        <taxon>Ascetosporea</taxon>
        <taxon>Haplosporida</taxon>
        <taxon>Bonamia</taxon>
    </lineage>
</organism>
<sequence length="246" mass="28935">MADKKTEINCLKAKIRKMNSQIENLNKEKAIFVTKLNKLQNLSNQNNKKKSELSPVSFAIYRNEQISEIRSFSMLQLKEKMAENNLKISSKEAMVNLLIKIWDANHPDKSYTPSRWGLPPPNLLNTSAQKREMPSHNSPIKPQKLNFCSTSFDRSILKQNKNDKTEKTEIKKIEYFKMLKKHILSDDQLFEDILLFKTFEISDFVKKMKEKRANVHKKLILDYLDSCGVSYKTKRDTEWINRFNIE</sequence>
<name>A0ABV2APP4_9EUKA</name>
<dbReference type="Pfam" id="PF09494">
    <property type="entry name" value="Slx4"/>
    <property type="match status" value="1"/>
</dbReference>
<evidence type="ECO:0000256" key="1">
    <source>
        <dbReference type="ARBA" id="ARBA00004123"/>
    </source>
</evidence>
<proteinExistence type="inferred from homology"/>
<comment type="caution">
    <text evidence="9">The sequence shown here is derived from an EMBL/GenBank/DDBJ whole genome shotgun (WGS) entry which is preliminary data.</text>
</comment>
<reference evidence="9 10" key="1">
    <citation type="journal article" date="2024" name="BMC Biol.">
        <title>Comparative genomics of Ascetosporea gives new insight into the evolutionary basis for animal parasitism in Rhizaria.</title>
        <authorList>
            <person name="Hiltunen Thoren M."/>
            <person name="Onut-Brannstrom I."/>
            <person name="Alfjorden A."/>
            <person name="Peckova H."/>
            <person name="Swords F."/>
            <person name="Hooper C."/>
            <person name="Holzer A.S."/>
            <person name="Bass D."/>
            <person name="Burki F."/>
        </authorList>
    </citation>
    <scope>NUCLEOTIDE SEQUENCE [LARGE SCALE GENOMIC DNA]</scope>
    <source>
        <strain evidence="9">20-A016</strain>
    </source>
</reference>
<protein>
    <recommendedName>
        <fullName evidence="7">Structure-specific endonuclease subunit SLX4</fullName>
    </recommendedName>
</protein>
<keyword evidence="3" id="KW-0227">DNA damage</keyword>
<gene>
    <name evidence="9" type="ORF">MHBO_003163</name>
</gene>
<evidence type="ECO:0000256" key="5">
    <source>
        <dbReference type="ARBA" id="ARBA00023204"/>
    </source>
</evidence>
<comment type="similarity">
    <text evidence="2">Belongs to the SLX4 family.</text>
</comment>
<evidence type="ECO:0000313" key="9">
    <source>
        <dbReference type="EMBL" id="MES1921635.1"/>
    </source>
</evidence>
<evidence type="ECO:0000256" key="4">
    <source>
        <dbReference type="ARBA" id="ARBA00023172"/>
    </source>
</evidence>
<comment type="subcellular location">
    <subcellularLocation>
        <location evidence="1">Nucleus</location>
    </subcellularLocation>
</comment>
<evidence type="ECO:0000256" key="3">
    <source>
        <dbReference type="ARBA" id="ARBA00022763"/>
    </source>
</evidence>